<dbReference type="AlphaFoldDB" id="A0A5C3LQ54"/>
<gene>
    <name evidence="2" type="ORF">BDQ12DRAFT_324111</name>
</gene>
<protein>
    <submittedName>
        <fullName evidence="2">Uncharacterized protein</fullName>
    </submittedName>
</protein>
<accession>A0A5C3LQ54</accession>
<evidence type="ECO:0000313" key="3">
    <source>
        <dbReference type="Proteomes" id="UP000308652"/>
    </source>
</evidence>
<name>A0A5C3LQ54_9AGAR</name>
<sequence length="159" mass="17654">MTARAIPAVYPAFQARRKQVDDFGDGDNDYVDPDEDYEPPMRRRGRGMGKSADSDGAYPPPRLISSHSLYGSSAYLPSDVQQPLLICLQQQPKPSLHQEAASGRWPSWATKASFTLRVLRTPSAAPSLMTAMAWVSRHLPDLLPPLLTRRLRNLNTSPP</sequence>
<feature type="region of interest" description="Disordered" evidence="1">
    <location>
        <begin position="17"/>
        <end position="64"/>
    </location>
</feature>
<proteinExistence type="predicted"/>
<organism evidence="2 3">
    <name type="scientific">Crucibulum laeve</name>
    <dbReference type="NCBI Taxonomy" id="68775"/>
    <lineage>
        <taxon>Eukaryota</taxon>
        <taxon>Fungi</taxon>
        <taxon>Dikarya</taxon>
        <taxon>Basidiomycota</taxon>
        <taxon>Agaricomycotina</taxon>
        <taxon>Agaricomycetes</taxon>
        <taxon>Agaricomycetidae</taxon>
        <taxon>Agaricales</taxon>
        <taxon>Agaricineae</taxon>
        <taxon>Nidulariaceae</taxon>
        <taxon>Crucibulum</taxon>
    </lineage>
</organism>
<dbReference type="Proteomes" id="UP000308652">
    <property type="component" value="Unassembled WGS sequence"/>
</dbReference>
<dbReference type="EMBL" id="ML213623">
    <property type="protein sequence ID" value="TFK35289.1"/>
    <property type="molecule type" value="Genomic_DNA"/>
</dbReference>
<evidence type="ECO:0000313" key="2">
    <source>
        <dbReference type="EMBL" id="TFK35289.1"/>
    </source>
</evidence>
<feature type="compositionally biased region" description="Acidic residues" evidence="1">
    <location>
        <begin position="22"/>
        <end position="38"/>
    </location>
</feature>
<keyword evidence="3" id="KW-1185">Reference proteome</keyword>
<reference evidence="2 3" key="1">
    <citation type="journal article" date="2019" name="Nat. Ecol. Evol.">
        <title>Megaphylogeny resolves global patterns of mushroom evolution.</title>
        <authorList>
            <person name="Varga T."/>
            <person name="Krizsan K."/>
            <person name="Foldi C."/>
            <person name="Dima B."/>
            <person name="Sanchez-Garcia M."/>
            <person name="Sanchez-Ramirez S."/>
            <person name="Szollosi G.J."/>
            <person name="Szarkandi J.G."/>
            <person name="Papp V."/>
            <person name="Albert L."/>
            <person name="Andreopoulos W."/>
            <person name="Angelini C."/>
            <person name="Antonin V."/>
            <person name="Barry K.W."/>
            <person name="Bougher N.L."/>
            <person name="Buchanan P."/>
            <person name="Buyck B."/>
            <person name="Bense V."/>
            <person name="Catcheside P."/>
            <person name="Chovatia M."/>
            <person name="Cooper J."/>
            <person name="Damon W."/>
            <person name="Desjardin D."/>
            <person name="Finy P."/>
            <person name="Geml J."/>
            <person name="Haridas S."/>
            <person name="Hughes K."/>
            <person name="Justo A."/>
            <person name="Karasinski D."/>
            <person name="Kautmanova I."/>
            <person name="Kiss B."/>
            <person name="Kocsube S."/>
            <person name="Kotiranta H."/>
            <person name="LaButti K.M."/>
            <person name="Lechner B.E."/>
            <person name="Liimatainen K."/>
            <person name="Lipzen A."/>
            <person name="Lukacs Z."/>
            <person name="Mihaltcheva S."/>
            <person name="Morgado L.N."/>
            <person name="Niskanen T."/>
            <person name="Noordeloos M.E."/>
            <person name="Ohm R.A."/>
            <person name="Ortiz-Santana B."/>
            <person name="Ovrebo C."/>
            <person name="Racz N."/>
            <person name="Riley R."/>
            <person name="Savchenko A."/>
            <person name="Shiryaev A."/>
            <person name="Soop K."/>
            <person name="Spirin V."/>
            <person name="Szebenyi C."/>
            <person name="Tomsovsky M."/>
            <person name="Tulloss R.E."/>
            <person name="Uehling J."/>
            <person name="Grigoriev I.V."/>
            <person name="Vagvolgyi C."/>
            <person name="Papp T."/>
            <person name="Martin F.M."/>
            <person name="Miettinen O."/>
            <person name="Hibbett D.S."/>
            <person name="Nagy L.G."/>
        </authorList>
    </citation>
    <scope>NUCLEOTIDE SEQUENCE [LARGE SCALE GENOMIC DNA]</scope>
    <source>
        <strain evidence="2 3">CBS 166.37</strain>
    </source>
</reference>
<evidence type="ECO:0000256" key="1">
    <source>
        <dbReference type="SAM" id="MobiDB-lite"/>
    </source>
</evidence>